<name>A0ABR7HJV5_9FIRM</name>
<keyword evidence="3" id="KW-1185">Reference proteome</keyword>
<organism evidence="2 3">
    <name type="scientific">Ruminococcus intestinalis</name>
    <dbReference type="NCBI Taxonomy" id="2763066"/>
    <lineage>
        <taxon>Bacteria</taxon>
        <taxon>Bacillati</taxon>
        <taxon>Bacillota</taxon>
        <taxon>Clostridia</taxon>
        <taxon>Eubacteriales</taxon>
        <taxon>Oscillospiraceae</taxon>
        <taxon>Ruminococcus</taxon>
    </lineage>
</organism>
<dbReference type="Proteomes" id="UP000636755">
    <property type="component" value="Unassembled WGS sequence"/>
</dbReference>
<dbReference type="RefSeq" id="WP_186935027.1">
    <property type="nucleotide sequence ID" value="NZ_JACOPS010000002.1"/>
</dbReference>
<keyword evidence="1" id="KW-0812">Transmembrane</keyword>
<feature type="transmembrane region" description="Helical" evidence="1">
    <location>
        <begin position="112"/>
        <end position="128"/>
    </location>
</feature>
<evidence type="ECO:0000313" key="3">
    <source>
        <dbReference type="Proteomes" id="UP000636755"/>
    </source>
</evidence>
<protein>
    <submittedName>
        <fullName evidence="2">Uncharacterized protein</fullName>
    </submittedName>
</protein>
<feature type="transmembrane region" description="Helical" evidence="1">
    <location>
        <begin position="86"/>
        <end position="106"/>
    </location>
</feature>
<accession>A0ABR7HJV5</accession>
<comment type="caution">
    <text evidence="2">The sequence shown here is derived from an EMBL/GenBank/DDBJ whole genome shotgun (WGS) entry which is preliminary data.</text>
</comment>
<reference evidence="2 3" key="1">
    <citation type="submission" date="2020-08" db="EMBL/GenBank/DDBJ databases">
        <title>Genome public.</title>
        <authorList>
            <person name="Liu C."/>
            <person name="Sun Q."/>
        </authorList>
    </citation>
    <scope>NUCLEOTIDE SEQUENCE [LARGE SCALE GENOMIC DNA]</scope>
    <source>
        <strain evidence="2 3">NSJ-71</strain>
    </source>
</reference>
<feature type="transmembrane region" description="Helical" evidence="1">
    <location>
        <begin position="140"/>
        <end position="159"/>
    </location>
</feature>
<gene>
    <name evidence="2" type="ORF">H8R91_04305</name>
</gene>
<feature type="transmembrane region" description="Helical" evidence="1">
    <location>
        <begin position="21"/>
        <end position="44"/>
    </location>
</feature>
<evidence type="ECO:0000256" key="1">
    <source>
        <dbReference type="SAM" id="Phobius"/>
    </source>
</evidence>
<feature type="transmembrane region" description="Helical" evidence="1">
    <location>
        <begin position="50"/>
        <end position="74"/>
    </location>
</feature>
<sequence>MKTKAFFENIDYDIFAIIQRITKVTFALPFTVLLILILLCNYFHINQNNYIIIVYILSGISGVSIFLYYIDIIYQYFYCLFTTLRGYMCLSIIINFILSYIISQLLEINSDIYFFFIYVIIYIILSLISNSNIAITANTIIEILLALFSLTKIMIVYFFENTISSNSNFVTLNQASIDELHQAIATIENQWINYLDFSLFPLLIINGLALLFCNIHSYWIKEYNDKMEITRDNELIKKYIKHKN</sequence>
<keyword evidence="1" id="KW-1133">Transmembrane helix</keyword>
<dbReference type="EMBL" id="JACOPS010000002">
    <property type="protein sequence ID" value="MBC5727757.1"/>
    <property type="molecule type" value="Genomic_DNA"/>
</dbReference>
<keyword evidence="1" id="KW-0472">Membrane</keyword>
<evidence type="ECO:0000313" key="2">
    <source>
        <dbReference type="EMBL" id="MBC5727757.1"/>
    </source>
</evidence>
<feature type="transmembrane region" description="Helical" evidence="1">
    <location>
        <begin position="199"/>
        <end position="220"/>
    </location>
</feature>
<proteinExistence type="predicted"/>